<comment type="caution">
    <text evidence="4">The sequence shown here is derived from an EMBL/GenBank/DDBJ whole genome shotgun (WGS) entry which is preliminary data.</text>
</comment>
<dbReference type="RefSeq" id="WP_231057889.1">
    <property type="nucleotide sequence ID" value="NZ_JAJNOC010000002.1"/>
</dbReference>
<dbReference type="Pfam" id="PF13511">
    <property type="entry name" value="DUF4124"/>
    <property type="match status" value="1"/>
</dbReference>
<evidence type="ECO:0000259" key="3">
    <source>
        <dbReference type="Pfam" id="PF13511"/>
    </source>
</evidence>
<dbReference type="EMBL" id="JAJNOC010000002">
    <property type="protein sequence ID" value="MCD2516576.1"/>
    <property type="molecule type" value="Genomic_DNA"/>
</dbReference>
<feature type="signal peptide" evidence="2">
    <location>
        <begin position="1"/>
        <end position="19"/>
    </location>
</feature>
<reference evidence="4" key="1">
    <citation type="submission" date="2021-11" db="EMBL/GenBank/DDBJ databases">
        <title>The complete genome of Massilia sp sp. G4R7.</title>
        <authorList>
            <person name="Liu L."/>
            <person name="Yue J."/>
            <person name="Yuan J."/>
            <person name="Yang F."/>
            <person name="Li L."/>
        </authorList>
    </citation>
    <scope>NUCLEOTIDE SEQUENCE</scope>
    <source>
        <strain evidence="4">G4R7</strain>
    </source>
</reference>
<feature type="chain" id="PRO_5045286368" evidence="2">
    <location>
        <begin position="20"/>
        <end position="145"/>
    </location>
</feature>
<feature type="compositionally biased region" description="Basic and acidic residues" evidence="1">
    <location>
        <begin position="113"/>
        <end position="129"/>
    </location>
</feature>
<name>A0ABS8Q491_9BURK</name>
<dbReference type="InterPro" id="IPR025392">
    <property type="entry name" value="DUF4124"/>
</dbReference>
<feature type="region of interest" description="Disordered" evidence="1">
    <location>
        <begin position="113"/>
        <end position="145"/>
    </location>
</feature>
<keyword evidence="2" id="KW-0732">Signal</keyword>
<evidence type="ECO:0000313" key="4">
    <source>
        <dbReference type="EMBL" id="MCD2516576.1"/>
    </source>
</evidence>
<keyword evidence="5" id="KW-1185">Reference proteome</keyword>
<evidence type="ECO:0000256" key="1">
    <source>
        <dbReference type="SAM" id="MobiDB-lite"/>
    </source>
</evidence>
<accession>A0ABS8Q491</accession>
<protein>
    <submittedName>
        <fullName evidence="4">DUF4124 domain-containing protein</fullName>
    </submittedName>
</protein>
<evidence type="ECO:0000313" key="5">
    <source>
        <dbReference type="Proteomes" id="UP001179361"/>
    </source>
</evidence>
<organism evidence="4 5">
    <name type="scientific">Massilia phyllostachyos</name>
    <dbReference type="NCBI Taxonomy" id="2898585"/>
    <lineage>
        <taxon>Bacteria</taxon>
        <taxon>Pseudomonadati</taxon>
        <taxon>Pseudomonadota</taxon>
        <taxon>Betaproteobacteria</taxon>
        <taxon>Burkholderiales</taxon>
        <taxon>Oxalobacteraceae</taxon>
        <taxon>Telluria group</taxon>
        <taxon>Massilia</taxon>
    </lineage>
</organism>
<gene>
    <name evidence="4" type="ORF">LQ564_09665</name>
</gene>
<feature type="domain" description="DUF4124" evidence="3">
    <location>
        <begin position="11"/>
        <end position="59"/>
    </location>
</feature>
<dbReference type="Proteomes" id="UP001179361">
    <property type="component" value="Unassembled WGS sequence"/>
</dbReference>
<sequence length="145" mass="16044">MLKLFSLAFVFLLSPAATAGTIYKCVENGKTSYSDQPCGKNPVALDLRVAPPAPEEAAERLARSKAYLADAEAARADEDARAVRAARVAQRVQRDLQAERKRCDKLRLQTKWAEEDSRRASREAGERERSKARRQAEALAVECPA</sequence>
<evidence type="ECO:0000256" key="2">
    <source>
        <dbReference type="SAM" id="SignalP"/>
    </source>
</evidence>
<proteinExistence type="predicted"/>